<evidence type="ECO:0000256" key="1">
    <source>
        <dbReference type="SAM" id="MobiDB-lite"/>
    </source>
</evidence>
<proteinExistence type="predicted"/>
<accession>A0A0F7L4A3</accession>
<reference evidence="2" key="1">
    <citation type="journal article" date="2015" name="Front. Microbiol.">
        <title>Combining genomic sequencing methods to explore viral diversity and reveal potential virus-host interactions.</title>
        <authorList>
            <person name="Chow C.E."/>
            <person name="Winget D.M."/>
            <person name="White R.A.III."/>
            <person name="Hallam S.J."/>
            <person name="Suttle C.A."/>
        </authorList>
    </citation>
    <scope>NUCLEOTIDE SEQUENCE</scope>
    <source>
        <strain evidence="2">Anoxic3_1</strain>
    </source>
</reference>
<name>A0A0F7L4A3_9VIRU</name>
<protein>
    <submittedName>
        <fullName evidence="2">Uncharacterized protein</fullName>
    </submittedName>
</protein>
<feature type="region of interest" description="Disordered" evidence="1">
    <location>
        <begin position="140"/>
        <end position="173"/>
    </location>
</feature>
<sequence>MRYSTRKNTPGDYGYRCKACGNIAFAFKKDEPLPQVGDYLEDVEVAQRGPNASLRRSQHICQHCTAPVTAVGGQLDMDCVVHLDKFAAHLEKRVNSQFPTHRGRNVPHFKVDREYMGCQVYADELEPEVVVPEVVLEDPKLSPAQKGAATKAKKKAAKEAAEGTDAVGDAVDG</sequence>
<organism evidence="2">
    <name type="scientific">uncultured marine virus</name>
    <dbReference type="NCBI Taxonomy" id="186617"/>
    <lineage>
        <taxon>Viruses</taxon>
        <taxon>environmental samples</taxon>
    </lineage>
</organism>
<reference evidence="2" key="2">
    <citation type="submission" date="2015-03" db="EMBL/GenBank/DDBJ databases">
        <authorList>
            <person name="Chow C.-E.T."/>
            <person name="Winget D.M."/>
            <person name="White R.A.III."/>
            <person name="Hallam S.J."/>
            <person name="Suttle C.A."/>
        </authorList>
    </citation>
    <scope>NUCLEOTIDE SEQUENCE</scope>
    <source>
        <strain evidence="2">Anoxic3_1</strain>
    </source>
</reference>
<evidence type="ECO:0000313" key="2">
    <source>
        <dbReference type="EMBL" id="AKH45841.1"/>
    </source>
</evidence>
<dbReference type="EMBL" id="KR029577">
    <property type="protein sequence ID" value="AKH45841.1"/>
    <property type="molecule type" value="Genomic_DNA"/>
</dbReference>